<evidence type="ECO:0000313" key="4">
    <source>
        <dbReference type="Proteomes" id="UP000539372"/>
    </source>
</evidence>
<dbReference type="EMBL" id="JABBNT010000002">
    <property type="protein sequence ID" value="NMM44025.1"/>
    <property type="molecule type" value="Genomic_DNA"/>
</dbReference>
<feature type="domain" description="LpxI C-terminal" evidence="1">
    <location>
        <begin position="141"/>
        <end position="271"/>
    </location>
</feature>
<dbReference type="PANTHER" id="PTHR39962:SF1">
    <property type="entry name" value="LPXI FAMILY PROTEIN"/>
    <property type="match status" value="1"/>
</dbReference>
<dbReference type="Pfam" id="PF17930">
    <property type="entry name" value="LpxI_N"/>
    <property type="match status" value="1"/>
</dbReference>
<dbReference type="Pfam" id="PF06230">
    <property type="entry name" value="LpxI_C"/>
    <property type="match status" value="1"/>
</dbReference>
<reference evidence="3 4" key="1">
    <citation type="submission" date="2020-04" db="EMBL/GenBank/DDBJ databases">
        <title>Rhodospirillaceae bacterium KN72 isolated from deep sea.</title>
        <authorList>
            <person name="Zhang D.-C."/>
        </authorList>
    </citation>
    <scope>NUCLEOTIDE SEQUENCE [LARGE SCALE GENOMIC DNA]</scope>
    <source>
        <strain evidence="3 4">KN72</strain>
    </source>
</reference>
<organism evidence="3 4">
    <name type="scientific">Pacificispira spongiicola</name>
    <dbReference type="NCBI Taxonomy" id="2729598"/>
    <lineage>
        <taxon>Bacteria</taxon>
        <taxon>Pseudomonadati</taxon>
        <taxon>Pseudomonadota</taxon>
        <taxon>Alphaproteobacteria</taxon>
        <taxon>Rhodospirillales</taxon>
        <taxon>Rhodospirillaceae</taxon>
        <taxon>Pacificispira</taxon>
    </lineage>
</organism>
<dbReference type="RefSeq" id="WP_169624338.1">
    <property type="nucleotide sequence ID" value="NZ_JABBNT010000002.1"/>
</dbReference>
<sequence>MTPPFKKLGIIAGRGELPLRIAEKAASNGIYVHVFAIRGQADIAQFAGRFPVQDFRLGATLPVLRTLQAEDISDLVFAGATRRPSMLELMPDSLTTRILAHGVLRRGDDGLLRGVIDFLKKEYDITVHPTDVILDEVRLEKGVLGAVSPSDRAASDIEKGRDVLKALSAQDVGQAVVIQDGLVLGIEAVEGTDGLIARCGDLKRAGEGPVLVKLSKSGQTTRADLPTVGAETVRNAIQHGFIGIAIEAGRSIMLEREEAIRLADEAGLFLIAVPGEGE</sequence>
<evidence type="ECO:0000259" key="1">
    <source>
        <dbReference type="Pfam" id="PF06230"/>
    </source>
</evidence>
<dbReference type="InterPro" id="IPR053174">
    <property type="entry name" value="LpxI"/>
</dbReference>
<keyword evidence="4" id="KW-1185">Reference proteome</keyword>
<dbReference type="Gene3D" id="3.40.50.20">
    <property type="match status" value="1"/>
</dbReference>
<feature type="domain" description="LpxI N-terminal" evidence="2">
    <location>
        <begin position="7"/>
        <end position="135"/>
    </location>
</feature>
<gene>
    <name evidence="3" type="ORF">HH303_06025</name>
</gene>
<protein>
    <submittedName>
        <fullName evidence="3">LpxI family protein</fullName>
    </submittedName>
</protein>
<dbReference type="AlphaFoldDB" id="A0A7Y0DYP5"/>
<dbReference type="Gene3D" id="3.40.140.80">
    <property type="match status" value="1"/>
</dbReference>
<accession>A0A7Y0DYP5</accession>
<dbReference type="Proteomes" id="UP000539372">
    <property type="component" value="Unassembled WGS sequence"/>
</dbReference>
<dbReference type="PANTHER" id="PTHR39962">
    <property type="entry name" value="BLL4848 PROTEIN"/>
    <property type="match status" value="1"/>
</dbReference>
<dbReference type="InterPro" id="IPR041255">
    <property type="entry name" value="LpxI_N"/>
</dbReference>
<dbReference type="InterPro" id="IPR010415">
    <property type="entry name" value="LpxI_C"/>
</dbReference>
<comment type="caution">
    <text evidence="3">The sequence shown here is derived from an EMBL/GenBank/DDBJ whole genome shotgun (WGS) entry which is preliminary data.</text>
</comment>
<evidence type="ECO:0000259" key="2">
    <source>
        <dbReference type="Pfam" id="PF17930"/>
    </source>
</evidence>
<evidence type="ECO:0000313" key="3">
    <source>
        <dbReference type="EMBL" id="NMM44025.1"/>
    </source>
</evidence>
<name>A0A7Y0DYP5_9PROT</name>
<proteinExistence type="predicted"/>
<dbReference type="InterPro" id="IPR043167">
    <property type="entry name" value="LpxI_C_sf"/>
</dbReference>